<dbReference type="Proteomes" id="UP000692954">
    <property type="component" value="Unassembled WGS sequence"/>
</dbReference>
<accession>A0A8S1RT65</accession>
<evidence type="ECO:0000313" key="2">
    <source>
        <dbReference type="Proteomes" id="UP000692954"/>
    </source>
</evidence>
<protein>
    <submittedName>
        <fullName evidence="1">Uncharacterized protein</fullName>
    </submittedName>
</protein>
<reference evidence="1" key="1">
    <citation type="submission" date="2021-01" db="EMBL/GenBank/DDBJ databases">
        <authorList>
            <consortium name="Genoscope - CEA"/>
            <person name="William W."/>
        </authorList>
    </citation>
    <scope>NUCLEOTIDE SEQUENCE</scope>
</reference>
<comment type="caution">
    <text evidence="1">The sequence shown here is derived from an EMBL/GenBank/DDBJ whole genome shotgun (WGS) entry which is preliminary data.</text>
</comment>
<dbReference type="AlphaFoldDB" id="A0A8S1RT65"/>
<dbReference type="EMBL" id="CAJJDN010000376">
    <property type="protein sequence ID" value="CAD8131116.1"/>
    <property type="molecule type" value="Genomic_DNA"/>
</dbReference>
<proteinExistence type="predicted"/>
<keyword evidence="2" id="KW-1185">Reference proteome</keyword>
<organism evidence="1 2">
    <name type="scientific">Paramecium sonneborni</name>
    <dbReference type="NCBI Taxonomy" id="65129"/>
    <lineage>
        <taxon>Eukaryota</taxon>
        <taxon>Sar</taxon>
        <taxon>Alveolata</taxon>
        <taxon>Ciliophora</taxon>
        <taxon>Intramacronucleata</taxon>
        <taxon>Oligohymenophorea</taxon>
        <taxon>Peniculida</taxon>
        <taxon>Parameciidae</taxon>
        <taxon>Paramecium</taxon>
    </lineage>
</organism>
<evidence type="ECO:0000313" key="1">
    <source>
        <dbReference type="EMBL" id="CAD8131116.1"/>
    </source>
</evidence>
<gene>
    <name evidence="1" type="ORF">PSON_ATCC_30995.1.T3760011</name>
</gene>
<name>A0A8S1RT65_9CILI</name>
<sequence>MRMNQKMVFGLNQVIIFGKIGIPFIKPVIKMEEIRQMKNFFSSIIDRRWEI</sequence>